<dbReference type="PANTHER" id="PTHR19282">
    <property type="entry name" value="TETRASPANIN"/>
    <property type="match status" value="1"/>
</dbReference>
<comment type="subcellular location">
    <subcellularLocation>
        <location evidence="1 6">Membrane</location>
        <topology evidence="1 6">Multi-pass membrane protein</topology>
    </subcellularLocation>
</comment>
<evidence type="ECO:0000256" key="6">
    <source>
        <dbReference type="RuleBase" id="RU361218"/>
    </source>
</evidence>
<evidence type="ECO:0000256" key="3">
    <source>
        <dbReference type="ARBA" id="ARBA00022692"/>
    </source>
</evidence>
<reference evidence="7" key="1">
    <citation type="submission" date="2025-08" db="UniProtKB">
        <authorList>
            <consortium name="Ensembl"/>
        </authorList>
    </citation>
    <scope>IDENTIFICATION</scope>
</reference>
<dbReference type="InterPro" id="IPR000301">
    <property type="entry name" value="Tetraspanin_animals"/>
</dbReference>
<keyword evidence="5 6" id="KW-0472">Membrane</keyword>
<dbReference type="PRINTS" id="PR00259">
    <property type="entry name" value="TMFOUR"/>
</dbReference>
<evidence type="ECO:0000313" key="8">
    <source>
        <dbReference type="Proteomes" id="UP000261620"/>
    </source>
</evidence>
<keyword evidence="8" id="KW-1185">Reference proteome</keyword>
<protein>
    <recommendedName>
        <fullName evidence="6">Tetraspanin</fullName>
    </recommendedName>
</protein>
<dbReference type="PIRSF" id="PIRSF002419">
    <property type="entry name" value="Tetraspanin"/>
    <property type="match status" value="1"/>
</dbReference>
<evidence type="ECO:0000256" key="2">
    <source>
        <dbReference type="ARBA" id="ARBA00006840"/>
    </source>
</evidence>
<name>A0A3Q3VLQ6_MOLML</name>
<dbReference type="SUPFAM" id="SSF48652">
    <property type="entry name" value="Tetraspanin"/>
    <property type="match status" value="1"/>
</dbReference>
<dbReference type="PANTHER" id="PTHR19282:SF198">
    <property type="entry name" value="TETRASPANIN-11"/>
    <property type="match status" value="1"/>
</dbReference>
<feature type="transmembrane region" description="Helical" evidence="6">
    <location>
        <begin position="221"/>
        <end position="246"/>
    </location>
</feature>
<evidence type="ECO:0000313" key="7">
    <source>
        <dbReference type="Ensembl" id="ENSMMOP00000002346.1"/>
    </source>
</evidence>
<proteinExistence type="inferred from homology"/>
<dbReference type="AlphaFoldDB" id="A0A3Q3VLQ6"/>
<dbReference type="Pfam" id="PF00335">
    <property type="entry name" value="Tetraspanin"/>
    <property type="match status" value="1"/>
</dbReference>
<comment type="similarity">
    <text evidence="2 6">Belongs to the tetraspanin (TM4SF) family.</text>
</comment>
<dbReference type="GO" id="GO:0005886">
    <property type="term" value="C:plasma membrane"/>
    <property type="evidence" value="ECO:0007669"/>
    <property type="project" value="TreeGrafter"/>
</dbReference>
<reference evidence="7" key="2">
    <citation type="submission" date="2025-09" db="UniProtKB">
        <authorList>
            <consortium name="Ensembl"/>
        </authorList>
    </citation>
    <scope>IDENTIFICATION</scope>
</reference>
<dbReference type="OMA" id="HCGQRAH"/>
<dbReference type="Proteomes" id="UP000261620">
    <property type="component" value="Unplaced"/>
</dbReference>
<dbReference type="InterPro" id="IPR018499">
    <property type="entry name" value="Tetraspanin/Peripherin"/>
</dbReference>
<keyword evidence="3 6" id="KW-0812">Transmembrane</keyword>
<evidence type="ECO:0000256" key="4">
    <source>
        <dbReference type="ARBA" id="ARBA00022989"/>
    </source>
</evidence>
<dbReference type="InterPro" id="IPR008952">
    <property type="entry name" value="Tetraspanin_EC2_sf"/>
</dbReference>
<organism evidence="7 8">
    <name type="scientific">Mola mola</name>
    <name type="common">Ocean sunfish</name>
    <name type="synonym">Tetraodon mola</name>
    <dbReference type="NCBI Taxonomy" id="94237"/>
    <lineage>
        <taxon>Eukaryota</taxon>
        <taxon>Metazoa</taxon>
        <taxon>Chordata</taxon>
        <taxon>Craniata</taxon>
        <taxon>Vertebrata</taxon>
        <taxon>Euteleostomi</taxon>
        <taxon>Actinopterygii</taxon>
        <taxon>Neopterygii</taxon>
        <taxon>Teleostei</taxon>
        <taxon>Neoteleostei</taxon>
        <taxon>Acanthomorphata</taxon>
        <taxon>Eupercaria</taxon>
        <taxon>Tetraodontiformes</taxon>
        <taxon>Molidae</taxon>
        <taxon>Mola</taxon>
    </lineage>
</organism>
<evidence type="ECO:0000256" key="1">
    <source>
        <dbReference type="ARBA" id="ARBA00004141"/>
    </source>
</evidence>
<evidence type="ECO:0000256" key="5">
    <source>
        <dbReference type="ARBA" id="ARBA00023136"/>
    </source>
</evidence>
<sequence>MSAVYKDDQEDWLTVCLKYMLFVFNFLFWVGGAAVLGVGVWTLVEKSDYLSLLASSTFAVSAYILILAGGLVVVTGFLGCCAVIREQRSCLSTYFCFLLLIFLIELVAGVLAYVYYQRLSEELKQHLNQTMTENYGQPGQEAITVAVNRLQQDFKCCGSNSSHDWMMSVYISSNPEEDRVVPDSCCKTITPHCGRRDHPSNIYKVEGGCITKLEGFLADHLLVIGAVGIGVACLQICGMVFTSCLYKRIKMEAY</sequence>
<accession>A0A3Q3VLQ6</accession>
<dbReference type="Ensembl" id="ENSMMOT00000002387.1">
    <property type="protein sequence ID" value="ENSMMOP00000002346.1"/>
    <property type="gene ID" value="ENSMMOG00000001917.1"/>
</dbReference>
<feature type="transmembrane region" description="Helical" evidence="6">
    <location>
        <begin position="91"/>
        <end position="116"/>
    </location>
</feature>
<feature type="transmembrane region" description="Helical" evidence="6">
    <location>
        <begin position="21"/>
        <end position="43"/>
    </location>
</feature>
<dbReference type="FunFam" id="1.10.1450.10:FF:000005">
    <property type="entry name" value="Tetraspanin"/>
    <property type="match status" value="1"/>
</dbReference>
<dbReference type="STRING" id="94237.ENSMMOP00000002346"/>
<keyword evidence="4 6" id="KW-1133">Transmembrane helix</keyword>
<dbReference type="Gene3D" id="1.10.1450.10">
    <property type="entry name" value="Tetraspanin"/>
    <property type="match status" value="1"/>
</dbReference>
<dbReference type="CDD" id="cd03155">
    <property type="entry name" value="CD151_like_LEL"/>
    <property type="match status" value="1"/>
</dbReference>
<feature type="transmembrane region" description="Helical" evidence="6">
    <location>
        <begin position="63"/>
        <end position="84"/>
    </location>
</feature>